<proteinExistence type="predicted"/>
<evidence type="ECO:0000256" key="1">
    <source>
        <dbReference type="SAM" id="MobiDB-lite"/>
    </source>
</evidence>
<feature type="region of interest" description="Disordered" evidence="1">
    <location>
        <begin position="57"/>
        <end position="83"/>
    </location>
</feature>
<gene>
    <name evidence="2" type="ORF">pdul_cds_222</name>
</gene>
<reference evidence="2 3" key="1">
    <citation type="journal article" date="2013" name="Science">
        <title>Pandoraviruses: amoeba viruses with genomes up to 2.5 Mb reaching that of parasitic eukaryotes.</title>
        <authorList>
            <person name="Philippe N."/>
            <person name="Legendre M."/>
            <person name="Doutre G."/>
            <person name="Coute Y."/>
            <person name="Poirot O."/>
            <person name="Lescot M."/>
            <person name="Arslan D."/>
            <person name="Seltzer V."/>
            <person name="Bertaux L."/>
            <person name="Bruley C."/>
            <person name="Garin J."/>
            <person name="Claverie J.M."/>
            <person name="Abergel C."/>
        </authorList>
    </citation>
    <scope>NUCLEOTIDE SEQUENCE [LARGE SCALE GENOMIC DNA]</scope>
    <source>
        <strain evidence="2">Melbourne</strain>
    </source>
</reference>
<organism evidence="2 3">
    <name type="scientific">Pandoravirus dulcis</name>
    <dbReference type="NCBI Taxonomy" id="1349409"/>
    <lineage>
        <taxon>Viruses</taxon>
        <taxon>Pandoravirus</taxon>
    </lineage>
</organism>
<evidence type="ECO:0000313" key="2">
    <source>
        <dbReference type="EMBL" id="ATE82478.1"/>
    </source>
</evidence>
<protein>
    <submittedName>
        <fullName evidence="2">Uncharacterized protein</fullName>
    </submittedName>
</protein>
<sequence>MAHATRIEMPNGDTLDIKALIDESGCGERLHRVPMRVYTVSCDDILFRTCVARRNGVNGDEISTTNEDTSSSSSSSSWTPRQM</sequence>
<dbReference type="RefSeq" id="YP_009430187.1">
    <property type="nucleotide sequence ID" value="NC_021858.1"/>
</dbReference>
<dbReference type="EMBL" id="KC977570">
    <property type="protein sequence ID" value="ATE82478.1"/>
    <property type="molecule type" value="Genomic_DNA"/>
</dbReference>
<evidence type="ECO:0000313" key="3">
    <source>
        <dbReference type="Proteomes" id="UP000201566"/>
    </source>
</evidence>
<accession>A0A291AU86</accession>
<dbReference type="GeneID" id="34568011"/>
<dbReference type="Proteomes" id="UP000201566">
    <property type="component" value="Segment"/>
</dbReference>
<name>A0A291AU86_9VIRU</name>
<dbReference type="KEGG" id="vg:34568011"/>